<feature type="non-terminal residue" evidence="1">
    <location>
        <position position="1"/>
    </location>
</feature>
<accession>A0A502CJH1</accession>
<reference evidence="1 2" key="1">
    <citation type="journal article" date="2019" name="Environ. Microbiol.">
        <title>Species interactions and distinct microbial communities in high Arctic permafrost affected cryosols are associated with the CH4 and CO2 gas fluxes.</title>
        <authorList>
            <person name="Altshuler I."/>
            <person name="Hamel J."/>
            <person name="Turney S."/>
            <person name="Magnuson E."/>
            <person name="Levesque R."/>
            <person name="Greer C."/>
            <person name="Whyte L.G."/>
        </authorList>
    </citation>
    <scope>NUCLEOTIDE SEQUENCE [LARGE SCALE GENOMIC DNA]</scope>
    <source>
        <strain evidence="1 2">S9.3A</strain>
    </source>
</reference>
<evidence type="ECO:0000313" key="2">
    <source>
        <dbReference type="Proteomes" id="UP000317722"/>
    </source>
</evidence>
<comment type="caution">
    <text evidence="1">The sequence shown here is derived from an EMBL/GenBank/DDBJ whole genome shotgun (WGS) entry which is preliminary data.</text>
</comment>
<protein>
    <submittedName>
        <fullName evidence="1">Uncharacterized protein</fullName>
    </submittedName>
</protein>
<dbReference type="Proteomes" id="UP000317722">
    <property type="component" value="Unassembled WGS sequence"/>
</dbReference>
<evidence type="ECO:0000313" key="1">
    <source>
        <dbReference type="EMBL" id="TPG12229.1"/>
    </source>
</evidence>
<proteinExistence type="predicted"/>
<feature type="non-terminal residue" evidence="1">
    <location>
        <position position="213"/>
    </location>
</feature>
<dbReference type="EMBL" id="RCZM01000013">
    <property type="protein sequence ID" value="TPG12229.1"/>
    <property type="molecule type" value="Genomic_DNA"/>
</dbReference>
<organism evidence="1 2">
    <name type="scientific">Pedococcus bigeumensis</name>
    <dbReference type="NCBI Taxonomy" id="433644"/>
    <lineage>
        <taxon>Bacteria</taxon>
        <taxon>Bacillati</taxon>
        <taxon>Actinomycetota</taxon>
        <taxon>Actinomycetes</taxon>
        <taxon>Micrococcales</taxon>
        <taxon>Intrasporangiaceae</taxon>
        <taxon>Pedococcus</taxon>
    </lineage>
</organism>
<name>A0A502CJH1_9MICO</name>
<dbReference type="AlphaFoldDB" id="A0A502CJH1"/>
<gene>
    <name evidence="1" type="ORF">EAH86_20245</name>
</gene>
<keyword evidence="2" id="KW-1185">Reference proteome</keyword>
<sequence>GPVAAHGTVHLQVAGRGGVPASGVSAVVVNVTVTAAKSAGFLTVYPDGSTMPTASNLNFAAGQTIPNLVIAKVGANGRIALTNGASGTVQVIADIAGYYLAGTPSAPGAYTPLNPARVLDTRTNLGGTGPVAAHGTVHLQVAGRGGVPASGVSAVVVNVTVTAAKSAGFLTVYPDGSTMPTASNLNFAAGQTIPNLVIAKVGANGRIALTNGA</sequence>